<evidence type="ECO:0000256" key="1">
    <source>
        <dbReference type="SAM" id="MobiDB-lite"/>
    </source>
</evidence>
<sequence>MTSGSVTHANRIDTGPDPSGPYSIEICDGTSVAGKGLSAAAAWGWATNAVVERVSAIEMAAPHPMNLRLDRGTRTVQLSLAQ</sequence>
<gene>
    <name evidence="2" type="ORF">Pma05_81070</name>
</gene>
<dbReference type="EMBL" id="BONX01000074">
    <property type="protein sequence ID" value="GIH01535.1"/>
    <property type="molecule type" value="Genomic_DNA"/>
</dbReference>
<organism evidence="2 3">
    <name type="scientific">Plantactinospora mayteni</name>
    <dbReference type="NCBI Taxonomy" id="566021"/>
    <lineage>
        <taxon>Bacteria</taxon>
        <taxon>Bacillati</taxon>
        <taxon>Actinomycetota</taxon>
        <taxon>Actinomycetes</taxon>
        <taxon>Micromonosporales</taxon>
        <taxon>Micromonosporaceae</taxon>
        <taxon>Plantactinospora</taxon>
    </lineage>
</organism>
<reference evidence="2 3" key="1">
    <citation type="submission" date="2021-01" db="EMBL/GenBank/DDBJ databases">
        <title>Whole genome shotgun sequence of Plantactinospora mayteni NBRC 109088.</title>
        <authorList>
            <person name="Komaki H."/>
            <person name="Tamura T."/>
        </authorList>
    </citation>
    <scope>NUCLEOTIDE SEQUENCE [LARGE SCALE GENOMIC DNA]</scope>
    <source>
        <strain evidence="2 3">NBRC 109088</strain>
    </source>
</reference>
<accession>A0ABQ4F3R0</accession>
<name>A0ABQ4F3R0_9ACTN</name>
<feature type="region of interest" description="Disordered" evidence="1">
    <location>
        <begin position="1"/>
        <end position="21"/>
    </location>
</feature>
<proteinExistence type="predicted"/>
<comment type="caution">
    <text evidence="2">The sequence shown here is derived from an EMBL/GenBank/DDBJ whole genome shotgun (WGS) entry which is preliminary data.</text>
</comment>
<keyword evidence="3" id="KW-1185">Reference proteome</keyword>
<dbReference type="Proteomes" id="UP000621500">
    <property type="component" value="Unassembled WGS sequence"/>
</dbReference>
<evidence type="ECO:0008006" key="4">
    <source>
        <dbReference type="Google" id="ProtNLM"/>
    </source>
</evidence>
<protein>
    <recommendedName>
        <fullName evidence="4">Aldehyde oxidase/xanthine dehydrogenase second molybdopterin binding domain-containing protein</fullName>
    </recommendedName>
</protein>
<evidence type="ECO:0000313" key="2">
    <source>
        <dbReference type="EMBL" id="GIH01535.1"/>
    </source>
</evidence>
<evidence type="ECO:0000313" key="3">
    <source>
        <dbReference type="Proteomes" id="UP000621500"/>
    </source>
</evidence>